<dbReference type="PROSITE" id="PS50943">
    <property type="entry name" value="HTH_CROC1"/>
    <property type="match status" value="1"/>
</dbReference>
<reference evidence="3" key="1">
    <citation type="submission" date="2016-10" db="EMBL/GenBank/DDBJ databases">
        <authorList>
            <person name="Varghese N."/>
            <person name="Submissions S."/>
        </authorList>
    </citation>
    <scope>NUCLEOTIDE SEQUENCE [LARGE SCALE GENOMIC DNA]</scope>
    <source>
        <strain evidence="3">ATCC 700379</strain>
    </source>
</reference>
<dbReference type="OrthoDB" id="9811208at2"/>
<keyword evidence="3" id="KW-1185">Reference proteome</keyword>
<protein>
    <submittedName>
        <fullName evidence="2">Helix-turn-helix</fullName>
    </submittedName>
</protein>
<dbReference type="STRING" id="269670.SAMN02982927_00655"/>
<feature type="domain" description="HTH cro/C1-type" evidence="1">
    <location>
        <begin position="27"/>
        <end position="62"/>
    </location>
</feature>
<dbReference type="InterPro" id="IPR001387">
    <property type="entry name" value="Cro/C1-type_HTH"/>
</dbReference>
<dbReference type="Pfam" id="PF01381">
    <property type="entry name" value="HTH_3"/>
    <property type="match status" value="1"/>
</dbReference>
<sequence>MNKLLIAKRLITLRAKKSREEVSVANNISISALQMYENGQRIPKDEIKVRLAKYYQVSVQDIFFDDNPHNMCS</sequence>
<accession>A0A1I2P2G2</accession>
<dbReference type="SMART" id="SM00530">
    <property type="entry name" value="HTH_XRE"/>
    <property type="match status" value="1"/>
</dbReference>
<evidence type="ECO:0000313" key="2">
    <source>
        <dbReference type="EMBL" id="SFG09610.1"/>
    </source>
</evidence>
<dbReference type="RefSeq" id="WP_093670037.1">
    <property type="nucleotide sequence ID" value="NZ_FOOY01000004.1"/>
</dbReference>
<dbReference type="AlphaFoldDB" id="A0A1I2P2G2"/>
<gene>
    <name evidence="2" type="ORF">SAMN02982927_00655</name>
</gene>
<dbReference type="InterPro" id="IPR010982">
    <property type="entry name" value="Lambda_DNA-bd_dom_sf"/>
</dbReference>
<organism evidence="2 3">
    <name type="scientific">Sporolactobacillus nakayamae</name>
    <dbReference type="NCBI Taxonomy" id="269670"/>
    <lineage>
        <taxon>Bacteria</taxon>
        <taxon>Bacillati</taxon>
        <taxon>Bacillota</taxon>
        <taxon>Bacilli</taxon>
        <taxon>Bacillales</taxon>
        <taxon>Sporolactobacillaceae</taxon>
        <taxon>Sporolactobacillus</taxon>
    </lineage>
</organism>
<proteinExistence type="predicted"/>
<dbReference type="CDD" id="cd00093">
    <property type="entry name" value="HTH_XRE"/>
    <property type="match status" value="1"/>
</dbReference>
<evidence type="ECO:0000313" key="3">
    <source>
        <dbReference type="Proteomes" id="UP000198752"/>
    </source>
</evidence>
<dbReference type="EMBL" id="FOOY01000004">
    <property type="protein sequence ID" value="SFG09610.1"/>
    <property type="molecule type" value="Genomic_DNA"/>
</dbReference>
<name>A0A1I2P2G2_9BACL</name>
<dbReference type="GO" id="GO:0003677">
    <property type="term" value="F:DNA binding"/>
    <property type="evidence" value="ECO:0007669"/>
    <property type="project" value="InterPro"/>
</dbReference>
<evidence type="ECO:0000259" key="1">
    <source>
        <dbReference type="PROSITE" id="PS50943"/>
    </source>
</evidence>
<dbReference type="Gene3D" id="1.10.260.40">
    <property type="entry name" value="lambda repressor-like DNA-binding domains"/>
    <property type="match status" value="1"/>
</dbReference>
<dbReference type="SUPFAM" id="SSF47413">
    <property type="entry name" value="lambda repressor-like DNA-binding domains"/>
    <property type="match status" value="1"/>
</dbReference>
<dbReference type="Proteomes" id="UP000198752">
    <property type="component" value="Unassembled WGS sequence"/>
</dbReference>